<feature type="chain" id="PRO_5045150386" evidence="1">
    <location>
        <begin position="22"/>
        <end position="188"/>
    </location>
</feature>
<dbReference type="PROSITE" id="PS51257">
    <property type="entry name" value="PROKAR_LIPOPROTEIN"/>
    <property type="match status" value="1"/>
</dbReference>
<dbReference type="Gene3D" id="2.60.40.10">
    <property type="entry name" value="Immunoglobulins"/>
    <property type="match status" value="1"/>
</dbReference>
<keyword evidence="3" id="KW-1185">Reference proteome</keyword>
<dbReference type="InterPro" id="IPR013783">
    <property type="entry name" value="Ig-like_fold"/>
</dbReference>
<proteinExistence type="predicted"/>
<evidence type="ECO:0000256" key="1">
    <source>
        <dbReference type="SAM" id="SignalP"/>
    </source>
</evidence>
<evidence type="ECO:0000313" key="2">
    <source>
        <dbReference type="EMBL" id="UWX63292.1"/>
    </source>
</evidence>
<dbReference type="RefSeq" id="WP_260559582.1">
    <property type="nucleotide sequence ID" value="NZ_BAABEC010000061.1"/>
</dbReference>
<protein>
    <submittedName>
        <fullName evidence="2">Uncharacterized protein</fullName>
    </submittedName>
</protein>
<sequence>MLRPSLLLAALPLLLIGCAREVDQFKPHIIIISPEGGAISANKSFTLKGYVLDDRAVALLLVQGEKVPIKAGSKIAPFTYQTSLKGNASTLSLVALDSSGNKTTLDLPLRIDTTPPVIRVTSLERDGKVIRVSGVVTDNASVAQVSVDGSVINTTPGTSTEFYAETSGEYADIQAKDGAGNVTNLRAR</sequence>
<reference evidence="2" key="1">
    <citation type="submission" date="2022-09" db="EMBL/GenBank/DDBJ databases">
        <title>genome sequence of Deinococcus rubellus.</title>
        <authorList>
            <person name="Srinivasan S."/>
        </authorList>
    </citation>
    <scope>NUCLEOTIDE SEQUENCE</scope>
    <source>
        <strain evidence="2">Ant6</strain>
    </source>
</reference>
<name>A0ABY5YFX2_9DEIO</name>
<organism evidence="2 3">
    <name type="scientific">Deinococcus rubellus</name>
    <dbReference type="NCBI Taxonomy" id="1889240"/>
    <lineage>
        <taxon>Bacteria</taxon>
        <taxon>Thermotogati</taxon>
        <taxon>Deinococcota</taxon>
        <taxon>Deinococci</taxon>
        <taxon>Deinococcales</taxon>
        <taxon>Deinococcaceae</taxon>
        <taxon>Deinococcus</taxon>
    </lineage>
</organism>
<dbReference type="Proteomes" id="UP001060261">
    <property type="component" value="Chromosome"/>
</dbReference>
<feature type="signal peptide" evidence="1">
    <location>
        <begin position="1"/>
        <end position="21"/>
    </location>
</feature>
<evidence type="ECO:0000313" key="3">
    <source>
        <dbReference type="Proteomes" id="UP001060261"/>
    </source>
</evidence>
<dbReference type="EMBL" id="CP104213">
    <property type="protein sequence ID" value="UWX63292.1"/>
    <property type="molecule type" value="Genomic_DNA"/>
</dbReference>
<accession>A0ABY5YFX2</accession>
<keyword evidence="1" id="KW-0732">Signal</keyword>
<gene>
    <name evidence="2" type="ORF">N0D28_11100</name>
</gene>